<protein>
    <recommendedName>
        <fullName evidence="2">HNH nuclease domain-containing protein</fullName>
    </recommendedName>
</protein>
<evidence type="ECO:0000256" key="1">
    <source>
        <dbReference type="SAM" id="MobiDB-lite"/>
    </source>
</evidence>
<dbReference type="Pfam" id="PF02720">
    <property type="entry name" value="DUF222"/>
    <property type="match status" value="1"/>
</dbReference>
<dbReference type="InterPro" id="IPR003870">
    <property type="entry name" value="DUF222"/>
</dbReference>
<proteinExistence type="predicted"/>
<feature type="region of interest" description="Disordered" evidence="1">
    <location>
        <begin position="574"/>
        <end position="705"/>
    </location>
</feature>
<reference evidence="3 4" key="1">
    <citation type="submission" date="2019-07" db="EMBL/GenBank/DDBJ databases">
        <title>Whole genome shotgun sequence of Kocuria flava NBRC 107626.</title>
        <authorList>
            <person name="Hosoyama A."/>
            <person name="Uohara A."/>
            <person name="Ohji S."/>
            <person name="Ichikawa N."/>
        </authorList>
    </citation>
    <scope>NUCLEOTIDE SEQUENCE [LARGE SCALE GENOMIC DNA]</scope>
    <source>
        <strain evidence="3 4">NBRC 107626</strain>
    </source>
</reference>
<dbReference type="Gene3D" id="1.10.30.50">
    <property type="match status" value="1"/>
</dbReference>
<evidence type="ECO:0000313" key="4">
    <source>
        <dbReference type="Proteomes" id="UP000321155"/>
    </source>
</evidence>
<evidence type="ECO:0000313" key="3">
    <source>
        <dbReference type="EMBL" id="GEO92395.1"/>
    </source>
</evidence>
<keyword evidence="4" id="KW-1185">Reference proteome</keyword>
<dbReference type="CDD" id="cd00085">
    <property type="entry name" value="HNHc"/>
    <property type="match status" value="1"/>
</dbReference>
<evidence type="ECO:0000259" key="2">
    <source>
        <dbReference type="SMART" id="SM00507"/>
    </source>
</evidence>
<sequence length="705" mass="72241">MTSPAVRPSVAVPRATGGPESAATGVRAGRRTVEGRPVTGCVAGHPRTGRHESPAAGGAGSPPPRVPPRTEYAAAVTALTEAWQDEARAAGAQYRLLHRLWELARREQELSWQAQAAWLRAGAVVAVPSSAQAEEQALLDVAEEAAPALRLPSVTAMGRVREAITLGEHLPEVLVELEHGAVGVAQARVVIALWQDLVEHPGLPADRRPAEPAVRRAVRELLDRAPDSTAAQLRAVARARRAGLQAGLEAAHRAARARRRVWVEPVEDGMAQLCAVLEAPVAAAVLDRLEVLAAAQADAPGHPGGAPGSCGTAAAASSVAASSAAGSPAADLLEQLEPAGVDPSHPSVRRSAAQRRADILADLLLEGEPARWPGHLRGIRGQVTVTVPALALLDHAQRHQRSAPGAPWNGCADLGGFGPVTVAQIAEIAAAAPSWARVLTDPVTGVVLDHDRRTYAVPADLRRRLRLRDGTCRFPGCRRRAERCDLDHTLAWEDGGTTAAHNLAHLCRGHHLLKHRRGPFGAWRVRQVRPRSPEPLPPGGGGGCPPGVPGDGVLEWTSPAGRVYRTLPQVLGSLPVAPGRSSGTARCTTPVGSGAAAPVGTGSTPPAGSGSTSSTGTGTAPAVGAGSASPVGSGSTTTVGAGLASPVGSGLAPQGGVGSTARISAGTAPSTRAGSRSPVDEPSRPGRGPSSVDEPRTLNGDPPPF</sequence>
<name>A0ABQ0XC62_9MICC</name>
<gene>
    <name evidence="3" type="ORF">KFL01_17010</name>
</gene>
<dbReference type="SMART" id="SM00507">
    <property type="entry name" value="HNHc"/>
    <property type="match status" value="1"/>
</dbReference>
<organism evidence="3 4">
    <name type="scientific">Kocuria flava</name>
    <dbReference type="NCBI Taxonomy" id="446860"/>
    <lineage>
        <taxon>Bacteria</taxon>
        <taxon>Bacillati</taxon>
        <taxon>Actinomycetota</taxon>
        <taxon>Actinomycetes</taxon>
        <taxon>Micrococcales</taxon>
        <taxon>Micrococcaceae</taxon>
        <taxon>Kocuria</taxon>
    </lineage>
</organism>
<feature type="region of interest" description="Disordered" evidence="1">
    <location>
        <begin position="1"/>
        <end position="69"/>
    </location>
</feature>
<dbReference type="InterPro" id="IPR003615">
    <property type="entry name" value="HNH_nuc"/>
</dbReference>
<dbReference type="Proteomes" id="UP000321155">
    <property type="component" value="Unassembled WGS sequence"/>
</dbReference>
<feature type="region of interest" description="Disordered" evidence="1">
    <location>
        <begin position="529"/>
        <end position="550"/>
    </location>
</feature>
<feature type="compositionally biased region" description="Low complexity" evidence="1">
    <location>
        <begin position="589"/>
        <end position="642"/>
    </location>
</feature>
<comment type="caution">
    <text evidence="3">The sequence shown here is derived from an EMBL/GenBank/DDBJ whole genome shotgun (WGS) entry which is preliminary data.</text>
</comment>
<accession>A0ABQ0XC62</accession>
<feature type="domain" description="HNH nuclease" evidence="2">
    <location>
        <begin position="460"/>
        <end position="512"/>
    </location>
</feature>
<dbReference type="EMBL" id="BJZR01000042">
    <property type="protein sequence ID" value="GEO92395.1"/>
    <property type="molecule type" value="Genomic_DNA"/>
</dbReference>